<organism evidence="1 2">
    <name type="scientific">Acinetobacter gerneri</name>
    <dbReference type="NCBI Taxonomy" id="202952"/>
    <lineage>
        <taxon>Bacteria</taxon>
        <taxon>Pseudomonadati</taxon>
        <taxon>Pseudomonadota</taxon>
        <taxon>Gammaproteobacteria</taxon>
        <taxon>Moraxellales</taxon>
        <taxon>Moraxellaceae</taxon>
        <taxon>Acinetobacter</taxon>
    </lineage>
</organism>
<dbReference type="Proteomes" id="UP001243195">
    <property type="component" value="Unassembled WGS sequence"/>
</dbReference>
<name>A0AAW8JNN2_9GAMM</name>
<evidence type="ECO:0000313" key="2">
    <source>
        <dbReference type="Proteomes" id="UP001243195"/>
    </source>
</evidence>
<gene>
    <name evidence="1" type="ORF">RFH51_09930</name>
</gene>
<dbReference type="AlphaFoldDB" id="A0AAW8JNN2"/>
<proteinExistence type="predicted"/>
<evidence type="ECO:0000313" key="1">
    <source>
        <dbReference type="EMBL" id="MDQ9071779.1"/>
    </source>
</evidence>
<comment type="caution">
    <text evidence="1">The sequence shown here is derived from an EMBL/GenBank/DDBJ whole genome shotgun (WGS) entry which is preliminary data.</text>
</comment>
<reference evidence="1" key="1">
    <citation type="submission" date="2023-08" db="EMBL/GenBank/DDBJ databases">
        <title>Emergence of clinically-relevant ST2 carbapenem-resistant Acinetobacter baumannii strains in hospital sewages in Zhejiang, East of China.</title>
        <authorList>
            <person name="Kaichao C."/>
            <person name="Zhang R."/>
        </authorList>
    </citation>
    <scope>NUCLEOTIDE SEQUENCE</scope>
    <source>
        <strain evidence="1">M-SY-60</strain>
    </source>
</reference>
<protein>
    <submittedName>
        <fullName evidence="1">GTPase</fullName>
    </submittedName>
</protein>
<accession>A0AAW8JNN2</accession>
<dbReference type="RefSeq" id="WP_004861335.1">
    <property type="nucleotide sequence ID" value="NZ_BBLI01000058.1"/>
</dbReference>
<dbReference type="GeneID" id="84209046"/>
<dbReference type="EMBL" id="JAVIDA010000011">
    <property type="protein sequence ID" value="MDQ9071779.1"/>
    <property type="molecule type" value="Genomic_DNA"/>
</dbReference>
<sequence length="576" mass="66904">MMNKEISNAFKSPRKLTLDRLSFCHATVDDLRHWTVALSVMPLGDAAQAILKAVLEISELKCEETLRFDLIQVLQPNIENVLHSLEKFFFDKNLIHTDRNEQIIELGNCLRGLTIAVYADIARRSNQQIAQKKLPLFAIKQKNNLKIARQLATYYALQQMCILLYKQQTLYSDSINYQWVLAHTLYDIANKNNEIFLNINQIQGTHLPVNNIAQIYAQLLLLDIFNTNQIRPTEIRALYYCSQDWAKMIQILPKETSLSRYFVNKKLDHAVIYNQKHNQGMDAHLFIETQGLLEHINKTIVQEEDNITKTERQYLTSALKFHVQNILSSSNERRHERYEYSAQLRICFSIFAAHYYLSNRIGFSETIMNAQSFTLHSTSNTQNIIEQSPLTPTPAKLLDQDSKQIYITEVLDISVNGYRIHWTGETPRNLRTGEFILVSENNNRKWKGAIIRWIKQASNKSLELGLEVLGQDTFACAVRLQADLQNLNYQPALLIQNHQLEYNKISLIIPNLSLFKEKQNIQLRLGKHEFQIQLTKAVIITQSFIQFDFELLNNTQHYLIEDFILDQSDHFSLGET</sequence>